<dbReference type="PROSITE" id="PS50234">
    <property type="entry name" value="VWFA"/>
    <property type="match status" value="1"/>
</dbReference>
<accession>A0A4R2HFM2</accession>
<gene>
    <name evidence="3" type="ORF">EV652_107247</name>
</gene>
<sequence>MGKHSSAVTRSNNNRRSVYITAVGLLVISLGAVFVVRSFGSEAGADGFLGGGSQSCDDPTQVSLSTTPELQSSLESAAKSLATKGGDDGTPCLQFTISAAPSAKVAQDLAANSDNRPDLWIPDSSLWVAQADDGQNVPTVAVQSIASSPLVLVGRNTNFADTSSWLRAFGAAQPALLDPLSTSPGALALLAIQSERQRTSASDGQVAGVIVPLAQRLGSMAKPYTDPTALFGRADQDGSTVVVPASEQSFVKYQEDHPDAQLKARVPATGTLSLDYPIVVTAKSDAEQAAEAAKVLAAELLTDGSSQARDAAGFRDALFSPLTAGRGVGDITQLTKPNGETIDKTLLNWTRLSLSTHSLAVIDISGSMGEKAGTKTRMQLTVEAATGGLALFPNSASLGLWTFSTKIGKDGADYKELVPIAPLSDRQRKKIVDNLKIQHPVVGGGTGLYDTAIAAVRAVRNDYNPAAVNTVLLFTDGQGNQDDPGSLTLDQAIRALEALRDPARPVRIIALGFGPDANADELRRLVAATGGQSYVARNPADLQQVFIDALQSR</sequence>
<keyword evidence="1" id="KW-0472">Membrane</keyword>
<evidence type="ECO:0000259" key="2">
    <source>
        <dbReference type="PROSITE" id="PS50234"/>
    </source>
</evidence>
<keyword evidence="1" id="KW-0812">Transmembrane</keyword>
<organism evidence="3 4">
    <name type="scientific">Kribbella steppae</name>
    <dbReference type="NCBI Taxonomy" id="2512223"/>
    <lineage>
        <taxon>Bacteria</taxon>
        <taxon>Bacillati</taxon>
        <taxon>Actinomycetota</taxon>
        <taxon>Actinomycetes</taxon>
        <taxon>Propionibacteriales</taxon>
        <taxon>Kribbellaceae</taxon>
        <taxon>Kribbella</taxon>
    </lineage>
</organism>
<dbReference type="AlphaFoldDB" id="A0A4R2HFM2"/>
<dbReference type="Pfam" id="PF13531">
    <property type="entry name" value="SBP_bac_11"/>
    <property type="match status" value="1"/>
</dbReference>
<dbReference type="Pfam" id="PF00092">
    <property type="entry name" value="VWA"/>
    <property type="match status" value="1"/>
</dbReference>
<dbReference type="InterPro" id="IPR002035">
    <property type="entry name" value="VWF_A"/>
</dbReference>
<keyword evidence="4" id="KW-1185">Reference proteome</keyword>
<feature type="domain" description="VWFA" evidence="2">
    <location>
        <begin position="357"/>
        <end position="550"/>
    </location>
</feature>
<protein>
    <submittedName>
        <fullName evidence="3">von Willebrand factor type A domain-containing protein</fullName>
    </submittedName>
</protein>
<proteinExistence type="predicted"/>
<name>A0A4R2HFM2_9ACTN</name>
<dbReference type="SMART" id="SM00327">
    <property type="entry name" value="VWA"/>
    <property type="match status" value="1"/>
</dbReference>
<dbReference type="InterPro" id="IPR036465">
    <property type="entry name" value="vWFA_dom_sf"/>
</dbReference>
<dbReference type="Proteomes" id="UP000294508">
    <property type="component" value="Unassembled WGS sequence"/>
</dbReference>
<evidence type="ECO:0000313" key="3">
    <source>
        <dbReference type="EMBL" id="TCO26356.1"/>
    </source>
</evidence>
<dbReference type="EMBL" id="SLWN01000007">
    <property type="protein sequence ID" value="TCO26356.1"/>
    <property type="molecule type" value="Genomic_DNA"/>
</dbReference>
<dbReference type="Gene3D" id="3.40.50.410">
    <property type="entry name" value="von Willebrand factor, type A domain"/>
    <property type="match status" value="1"/>
</dbReference>
<comment type="caution">
    <text evidence="3">The sequence shown here is derived from an EMBL/GenBank/DDBJ whole genome shotgun (WGS) entry which is preliminary data.</text>
</comment>
<keyword evidence="1" id="KW-1133">Transmembrane helix</keyword>
<evidence type="ECO:0000313" key="4">
    <source>
        <dbReference type="Proteomes" id="UP000294508"/>
    </source>
</evidence>
<evidence type="ECO:0000256" key="1">
    <source>
        <dbReference type="SAM" id="Phobius"/>
    </source>
</evidence>
<reference evidence="3 4" key="1">
    <citation type="journal article" date="2015" name="Stand. Genomic Sci.">
        <title>Genomic Encyclopedia of Bacterial and Archaeal Type Strains, Phase III: the genomes of soil and plant-associated and newly described type strains.</title>
        <authorList>
            <person name="Whitman W.B."/>
            <person name="Woyke T."/>
            <person name="Klenk H.P."/>
            <person name="Zhou Y."/>
            <person name="Lilburn T.G."/>
            <person name="Beck B.J."/>
            <person name="De Vos P."/>
            <person name="Vandamme P."/>
            <person name="Eisen J.A."/>
            <person name="Garrity G."/>
            <person name="Hugenholtz P."/>
            <person name="Kyrpides N.C."/>
        </authorList>
    </citation>
    <scope>NUCLEOTIDE SEQUENCE [LARGE SCALE GENOMIC DNA]</scope>
    <source>
        <strain evidence="3 4">VKM Ac-2572</strain>
    </source>
</reference>
<feature type="transmembrane region" description="Helical" evidence="1">
    <location>
        <begin position="18"/>
        <end position="36"/>
    </location>
</feature>
<dbReference type="OrthoDB" id="5621159at2"/>
<dbReference type="SUPFAM" id="SSF53300">
    <property type="entry name" value="vWA-like"/>
    <property type="match status" value="1"/>
</dbReference>